<organism evidence="2 3">
    <name type="scientific">Candidatus Zymogenus saltonus</name>
    <dbReference type="NCBI Taxonomy" id="2844893"/>
    <lineage>
        <taxon>Bacteria</taxon>
        <taxon>Deltaproteobacteria</taxon>
        <taxon>Candidatus Zymogenia</taxon>
        <taxon>Candidatus Zymogeniales</taxon>
        <taxon>Candidatus Zymogenaceae</taxon>
        <taxon>Candidatus Zymogenus</taxon>
    </lineage>
</organism>
<gene>
    <name evidence="2" type="ORF">JW984_10645</name>
</gene>
<feature type="domain" description="Pyrrolo-quinoline quinone repeat" evidence="1">
    <location>
        <begin position="140"/>
        <end position="286"/>
    </location>
</feature>
<dbReference type="InterPro" id="IPR015943">
    <property type="entry name" value="WD40/YVTN_repeat-like_dom_sf"/>
</dbReference>
<reference evidence="2" key="2">
    <citation type="submission" date="2021-01" db="EMBL/GenBank/DDBJ databases">
        <authorList>
            <person name="Hahn C.R."/>
            <person name="Youssef N.H."/>
            <person name="Elshahed M."/>
        </authorList>
    </citation>
    <scope>NUCLEOTIDE SEQUENCE</scope>
    <source>
        <strain evidence="2">Zod_Metabat.24</strain>
    </source>
</reference>
<dbReference type="PANTHER" id="PTHR34512">
    <property type="entry name" value="CELL SURFACE PROTEIN"/>
    <property type="match status" value="1"/>
</dbReference>
<feature type="domain" description="Pyrrolo-quinoline quinone repeat" evidence="1">
    <location>
        <begin position="298"/>
        <end position="378"/>
    </location>
</feature>
<dbReference type="SUPFAM" id="SSF50998">
    <property type="entry name" value="Quinoprotein alcohol dehydrogenase-like"/>
    <property type="match status" value="1"/>
</dbReference>
<evidence type="ECO:0000313" key="3">
    <source>
        <dbReference type="Proteomes" id="UP000809273"/>
    </source>
</evidence>
<dbReference type="AlphaFoldDB" id="A0A9D8KEI8"/>
<dbReference type="InterPro" id="IPR018391">
    <property type="entry name" value="PQQ_b-propeller_rpt"/>
</dbReference>
<dbReference type="PANTHER" id="PTHR34512:SF30">
    <property type="entry name" value="OUTER MEMBRANE PROTEIN ASSEMBLY FACTOR BAMB"/>
    <property type="match status" value="1"/>
</dbReference>
<dbReference type="InterPro" id="IPR002372">
    <property type="entry name" value="PQQ_rpt_dom"/>
</dbReference>
<dbReference type="Pfam" id="PF13360">
    <property type="entry name" value="PQQ_2"/>
    <property type="match status" value="2"/>
</dbReference>
<sequence length="385" mass="43287">MDTLLPLKREDQLRAPKILWTRRLSEAILNPIEVVDRFIVVESGGCLYAFDAVDGTVADNIYFNNRMRNSGSHYFSFSGLDELDIKDLVSTPIESQAIESNSIYDLSTLKRIYRRDGGMAGVPLIVGKKAYFGFISEWQDSFVIAFDLEKGEVVWEKGLDGHQTILKFPPTTDGERLYIRNLSHLMALDIRTGREVWNTKLTGKEKEEGFRDLIFFSAPVMYNRSLYLFRDEYIIPYRPKTGETNYNSWRRYLGSIGLNAMEAGPPPIISRDKLFTAGGLYFISGQLASIGGDPGGFSRISSYDMAQKKALWEIDTGHASVDKMTLGGKFLVTADFKGKVLCLSSITGDILWGSRLEGGVRVKPVIFFGRAYFATDRGLLYCLAL</sequence>
<evidence type="ECO:0000313" key="2">
    <source>
        <dbReference type="EMBL" id="MBN1573640.1"/>
    </source>
</evidence>
<reference evidence="2" key="1">
    <citation type="journal article" date="2021" name="Environ. Microbiol.">
        <title>Genomic characterization of three novel Desulfobacterota classes expand the metabolic and phylogenetic diversity of the phylum.</title>
        <authorList>
            <person name="Murphy C.L."/>
            <person name="Biggerstaff J."/>
            <person name="Eichhorn A."/>
            <person name="Ewing E."/>
            <person name="Shahan R."/>
            <person name="Soriano D."/>
            <person name="Stewart S."/>
            <person name="VanMol K."/>
            <person name="Walker R."/>
            <person name="Walters P."/>
            <person name="Elshahed M.S."/>
            <person name="Youssef N.H."/>
        </authorList>
    </citation>
    <scope>NUCLEOTIDE SEQUENCE</scope>
    <source>
        <strain evidence="2">Zod_Metabat.24</strain>
    </source>
</reference>
<comment type="caution">
    <text evidence="2">The sequence shown here is derived from an EMBL/GenBank/DDBJ whole genome shotgun (WGS) entry which is preliminary data.</text>
</comment>
<dbReference type="InterPro" id="IPR011047">
    <property type="entry name" value="Quinoprotein_ADH-like_sf"/>
</dbReference>
<evidence type="ECO:0000259" key="1">
    <source>
        <dbReference type="Pfam" id="PF13360"/>
    </source>
</evidence>
<name>A0A9D8KEI8_9DELT</name>
<proteinExistence type="predicted"/>
<protein>
    <submittedName>
        <fullName evidence="2">PQQ-binding-like beta-propeller repeat protein</fullName>
    </submittedName>
</protein>
<dbReference type="EMBL" id="JAFGIX010000054">
    <property type="protein sequence ID" value="MBN1573640.1"/>
    <property type="molecule type" value="Genomic_DNA"/>
</dbReference>
<dbReference type="SMART" id="SM00564">
    <property type="entry name" value="PQQ"/>
    <property type="match status" value="4"/>
</dbReference>
<dbReference type="Gene3D" id="2.130.10.10">
    <property type="entry name" value="YVTN repeat-like/Quinoprotein amine dehydrogenase"/>
    <property type="match status" value="1"/>
</dbReference>
<accession>A0A9D8KEI8</accession>
<dbReference type="Proteomes" id="UP000809273">
    <property type="component" value="Unassembled WGS sequence"/>
</dbReference>